<feature type="transmembrane region" description="Helical" evidence="1">
    <location>
        <begin position="144"/>
        <end position="175"/>
    </location>
</feature>
<accession>A0A5C8PJ03</accession>
<feature type="transmembrane region" description="Helical" evidence="1">
    <location>
        <begin position="375"/>
        <end position="394"/>
    </location>
</feature>
<feature type="transmembrane region" description="Helical" evidence="1">
    <location>
        <begin position="112"/>
        <end position="132"/>
    </location>
</feature>
<name>A0A5C8PJ03_9HYPH</name>
<feature type="transmembrane region" description="Helical" evidence="1">
    <location>
        <begin position="294"/>
        <end position="314"/>
    </location>
</feature>
<feature type="transmembrane region" description="Helical" evidence="1">
    <location>
        <begin position="12"/>
        <end position="34"/>
    </location>
</feature>
<dbReference type="AlphaFoldDB" id="A0A5C8PJ03"/>
<feature type="transmembrane region" description="Helical" evidence="1">
    <location>
        <begin position="46"/>
        <end position="68"/>
    </location>
</feature>
<feature type="transmembrane region" description="Helical" evidence="1">
    <location>
        <begin position="400"/>
        <end position="419"/>
    </location>
</feature>
<evidence type="ECO:0000313" key="2">
    <source>
        <dbReference type="EMBL" id="TXL73497.1"/>
    </source>
</evidence>
<proteinExistence type="predicted"/>
<protein>
    <submittedName>
        <fullName evidence="2">Uncharacterized protein</fullName>
    </submittedName>
</protein>
<keyword evidence="1" id="KW-0472">Membrane</keyword>
<feature type="transmembrane region" description="Helical" evidence="1">
    <location>
        <begin position="227"/>
        <end position="247"/>
    </location>
</feature>
<feature type="transmembrane region" description="Helical" evidence="1">
    <location>
        <begin position="80"/>
        <end position="100"/>
    </location>
</feature>
<dbReference type="Proteomes" id="UP000321638">
    <property type="component" value="Unassembled WGS sequence"/>
</dbReference>
<evidence type="ECO:0000313" key="3">
    <source>
        <dbReference type="Proteomes" id="UP000321638"/>
    </source>
</evidence>
<comment type="caution">
    <text evidence="2">The sequence shown here is derived from an EMBL/GenBank/DDBJ whole genome shotgun (WGS) entry which is preliminary data.</text>
</comment>
<reference evidence="2 3" key="1">
    <citation type="submission" date="2019-06" db="EMBL/GenBank/DDBJ databases">
        <title>New taxonomy in bacterial strain CC-CFT640, isolated from vineyard.</title>
        <authorList>
            <person name="Lin S.-Y."/>
            <person name="Tsai C.-F."/>
            <person name="Young C.-C."/>
        </authorList>
    </citation>
    <scope>NUCLEOTIDE SEQUENCE [LARGE SCALE GENOMIC DNA]</scope>
    <source>
        <strain evidence="2 3">CC-CFT640</strain>
    </source>
</reference>
<feature type="transmembrane region" description="Helical" evidence="1">
    <location>
        <begin position="195"/>
        <end position="215"/>
    </location>
</feature>
<organism evidence="2 3">
    <name type="scientific">Vineibacter terrae</name>
    <dbReference type="NCBI Taxonomy" id="2586908"/>
    <lineage>
        <taxon>Bacteria</taxon>
        <taxon>Pseudomonadati</taxon>
        <taxon>Pseudomonadota</taxon>
        <taxon>Alphaproteobacteria</taxon>
        <taxon>Hyphomicrobiales</taxon>
        <taxon>Vineibacter</taxon>
    </lineage>
</organism>
<gene>
    <name evidence="2" type="ORF">FHP25_20960</name>
</gene>
<dbReference type="OrthoDB" id="5245199at2"/>
<evidence type="ECO:0000256" key="1">
    <source>
        <dbReference type="SAM" id="Phobius"/>
    </source>
</evidence>
<keyword evidence="3" id="KW-1185">Reference proteome</keyword>
<keyword evidence="1" id="KW-0812">Transmembrane</keyword>
<sequence length="451" mass="47682">MPGVTLSRWTMSYFATALVSLIIAELLMTVGYGYPNAPIRSAESLVLVHLTALGWLSLLMCGALHQFVPVLVARPLHSDVLPLPALACLVAGLAALVLGFLQMGGLLSAEMIGFPVAAVLLAVGFALVLWNLARTLWAARPLPLPARFVAIGLCSIAATVTLGIIFALVLGGVAVNPHLVDITAEGVPLHAIGGLGGWLTFTAMGVSYRLLAMFMLAPELDGPRTHIGFYCGAAALAVAIVGGVTAICIGASLPVILGASGLLGLCALVLYGADILRLYRARKRRVIELNSRMAAFALASLAAAAVATAVFVSLGALARHIAPVVFLVVFGWLSGLGLAKLYKIVAFLTWLECYGPMLGKAPTPRVQDLVVEARAVRWFVLYFLATWAATVALFFQNPTAFQVCTGLMLIASLCIIGQLGRIRRLLDVNPTMRLPTGARLPQLLRCSVQQR</sequence>
<dbReference type="EMBL" id="VDUZ01000025">
    <property type="protein sequence ID" value="TXL73497.1"/>
    <property type="molecule type" value="Genomic_DNA"/>
</dbReference>
<feature type="transmembrane region" description="Helical" evidence="1">
    <location>
        <begin position="253"/>
        <end position="273"/>
    </location>
</feature>
<keyword evidence="1" id="KW-1133">Transmembrane helix</keyword>
<feature type="transmembrane region" description="Helical" evidence="1">
    <location>
        <begin position="320"/>
        <end position="339"/>
    </location>
</feature>